<evidence type="ECO:0000313" key="6">
    <source>
        <dbReference type="Proteomes" id="UP001201812"/>
    </source>
</evidence>
<dbReference type="Pfam" id="PF13385">
    <property type="entry name" value="Laminin_G_3"/>
    <property type="match status" value="1"/>
</dbReference>
<protein>
    <submittedName>
        <fullName evidence="5">Concanavalin a-like lectin/glucanases superfamily domain-containing protein</fullName>
    </submittedName>
</protein>
<dbReference type="EMBL" id="JAKKPZ010000002">
    <property type="protein sequence ID" value="KAI1725271.1"/>
    <property type="molecule type" value="Genomic_DNA"/>
</dbReference>
<dbReference type="Pfam" id="PF06469">
    <property type="entry name" value="DUF1088"/>
    <property type="match status" value="1"/>
</dbReference>
<feature type="region of interest" description="Disordered" evidence="1">
    <location>
        <begin position="1"/>
        <end position="40"/>
    </location>
</feature>
<dbReference type="InterPro" id="IPR050865">
    <property type="entry name" value="BEACH_Domain"/>
</dbReference>
<feature type="compositionally biased region" description="Basic and acidic residues" evidence="1">
    <location>
        <begin position="1276"/>
        <end position="1286"/>
    </location>
</feature>
<dbReference type="InterPro" id="IPR046852">
    <property type="entry name" value="Neurobeachin_a-sol"/>
</dbReference>
<dbReference type="InterPro" id="IPR013320">
    <property type="entry name" value="ConA-like_dom_sf"/>
</dbReference>
<evidence type="ECO:0000259" key="3">
    <source>
        <dbReference type="Pfam" id="PF15787"/>
    </source>
</evidence>
<dbReference type="Pfam" id="PF20425">
    <property type="entry name" value="Neurobeachin"/>
    <property type="match status" value="1"/>
</dbReference>
<dbReference type="Pfam" id="PF15787">
    <property type="entry name" value="DUF4704"/>
    <property type="match status" value="1"/>
</dbReference>
<dbReference type="SUPFAM" id="SSF48371">
    <property type="entry name" value="ARM repeat"/>
    <property type="match status" value="1"/>
</dbReference>
<sequence>MLTDSDTEEVRQREPNGELRVSTGSVTAKKQESESDAHGPMVSSFCQEQLNSPNLCSFEEEQAMEDVQLSDAGSPEKEVNPQRNEEIKVMQEVVQEERGENEDSSEENYLPVTITISKASDETPDDTFKRLKDGYLKKSLSQKEVVDGLFNLIVGGPFDLETRFIIEYPQNVEKMLEFIGICSQSMQAEIWSVFVAIVRKSFRNLEACCRVGLISKCLDLLPIANSVISDLLIQLLSALSSYSITVKETKALLRALQAKNGVWGRNSAKLLSVMQEMPKRDGADVFFSFPGKASAGIALPPLHRWPQNGWSFATWFRADPLNSVNFEKEKPYLFSFLTKQGLGYQCYFMGNCLVVHCIRGHGPNKETTRCVRFELTPRKWHHVVLSYVYSRWAKSEIQCYIDGQLVENIDATWLVSTSDYFDRCFVGCGSNADANEAFCGQMAAVYVFSQPLSAQQEACLYSLGPAYQSLFKFDAGSNLPEGYRKNLFNGQLNSSLVFAYCPKNVDGPKNSSERTGQLCLFPGSKNQTSYFVQVPHAIMKEGVEVITTHSIHSSLHSVGGIQMLLPLFAQIDMPHEDGSVNYEICEMLLSVIYLLLSTSLSAQQQLFHSQGLLIIAHVLNTSSEKHLSSDVLDKFIEIASFLQNSSAGIPLVKQLFDHIFFTPQLWIRTEPSVQMRLYNYLATDFVNANFSTSILRRTSTVAGLIHTLKFYYWIVRPNQTLSSDGAAHPVLQSDKPAMVGEVTRLDRSSIVHIRGYILQLINKLMFVPPPGCEEKDLNRDDEFQCLFNYIATVEEDDNLYDVVAQMMRQVCEHPAVMVPAFDRKQAIAVIFKLASSGNELIRIPALKTFGYFLCRSTLKRKNEAVNHLNLLHLLSEKLLINSRFLSLATYNVLFEILIEQMCPEILFVKHDDPLADSTRFENPQMLKVIATAIMQSEECPELIRVKKIFLTDIIRLCKDCRENRRVVLQMSVWQEWLISLAYIFPETAEEEDVSNLVYELFSILLFHAIRLEYGGWRVWVDTLAITHSKVSWHKYRRVVEEWVDSSTAIVDHVNNTDNHVFVSNTVHILSQLTDSLIMACGGLLPLLAAATAPNSELDIADTTQQRLSISDAAYFLQRFTELADVFIFVSGINFSELEQEKNMPSGGILRQSLRLVSTMAVRNILACRIELKERGFCEVSVSSPAKYDAIVKFVSGAMENKDPAKGIAEIDRLLQNIDLQRLKGIVYRDMEEGRQAQFLALAVVYFLSVLMVSRYRDILEPPTSPSPFFDTNSDSSARKKSVDSNKSKSLSKGTTFDQNENSDKASRHSMESAQSASTEPNGAVDHYAGRHSENGAKIEEKRGTNGENEDTKSEEDQELRHGISSIKFDGTEVNEIEDRQKYGTDHLNSLNSTNLRNLETGERRQYLTSKLQNALESVAPLFREIMTDFRSFLQKTLLGTHGQEIMNDTKVMQSLKTIQGSVVELVMLLCSQEWQTSLQKHAGLAFIELVNEGRLMAHATRDHILRVANEADFIMKRLRAEDVSKHAQFEKESSEQFSNRLTEEQVSDHLLMSSKRRDFLVALKLLEKMRTILLNPSGAWSDKDNDRKIYWKCDLWEDDSRRRKRFVPNTHHKKHVLKTMIEHDEEVEPEELLKELAHRMGDFPGAKLKLGAGVNELVDEADIDKWGSEENDSKDSKQGQPSYRTKAKLIAQGVVVPGTVSITSTDMYFDADEEDELYKQQDPRININILVTEYLTSLQYGKMFYEIYIKTIPLLEDLV</sequence>
<comment type="caution">
    <text evidence="5">The sequence shown here is derived from an EMBL/GenBank/DDBJ whole genome shotgun (WGS) entry which is preliminary data.</text>
</comment>
<feature type="domain" description="Neurobeachin alpha-solenoid region" evidence="4">
    <location>
        <begin position="140"/>
        <end position="277"/>
    </location>
</feature>
<dbReference type="GO" id="GO:0005829">
    <property type="term" value="C:cytosol"/>
    <property type="evidence" value="ECO:0007669"/>
    <property type="project" value="TreeGrafter"/>
</dbReference>
<dbReference type="GO" id="GO:0019901">
    <property type="term" value="F:protein kinase binding"/>
    <property type="evidence" value="ECO:0007669"/>
    <property type="project" value="TreeGrafter"/>
</dbReference>
<reference evidence="5" key="1">
    <citation type="submission" date="2022-01" db="EMBL/GenBank/DDBJ databases">
        <title>Genome Sequence Resource for Two Populations of Ditylenchus destructor, the Migratory Endoparasitic Phytonematode.</title>
        <authorList>
            <person name="Zhang H."/>
            <person name="Lin R."/>
            <person name="Xie B."/>
        </authorList>
    </citation>
    <scope>NUCLEOTIDE SEQUENCE</scope>
    <source>
        <strain evidence="5">BazhouSP</strain>
    </source>
</reference>
<feature type="compositionally biased region" description="Basic and acidic residues" evidence="1">
    <location>
        <begin position="1327"/>
        <end position="1344"/>
    </location>
</feature>
<dbReference type="GO" id="GO:0008104">
    <property type="term" value="P:intracellular protein localization"/>
    <property type="evidence" value="ECO:0007669"/>
    <property type="project" value="TreeGrafter"/>
</dbReference>
<feature type="region of interest" description="Disordered" evidence="1">
    <location>
        <begin position="1261"/>
        <end position="1374"/>
    </location>
</feature>
<dbReference type="InterPro" id="IPR010508">
    <property type="entry name" value="NBEA-like_DUF1088"/>
</dbReference>
<dbReference type="Proteomes" id="UP001201812">
    <property type="component" value="Unassembled WGS sequence"/>
</dbReference>
<feature type="compositionally biased region" description="Polar residues" evidence="1">
    <location>
        <begin position="1287"/>
        <end position="1299"/>
    </location>
</feature>
<proteinExistence type="predicted"/>
<evidence type="ECO:0000259" key="2">
    <source>
        <dbReference type="Pfam" id="PF06469"/>
    </source>
</evidence>
<dbReference type="InterPro" id="IPR016024">
    <property type="entry name" value="ARM-type_fold"/>
</dbReference>
<dbReference type="Gene3D" id="2.60.120.200">
    <property type="match status" value="1"/>
</dbReference>
<accession>A0AAD4NGN8</accession>
<dbReference type="InterPro" id="IPR031570">
    <property type="entry name" value="NBEA/BDCP_DUF4704"/>
</dbReference>
<gene>
    <name evidence="5" type="ORF">DdX_01923</name>
</gene>
<dbReference type="GO" id="GO:0016020">
    <property type="term" value="C:membrane"/>
    <property type="evidence" value="ECO:0007669"/>
    <property type="project" value="TreeGrafter"/>
</dbReference>
<organism evidence="5 6">
    <name type="scientific">Ditylenchus destructor</name>
    <dbReference type="NCBI Taxonomy" id="166010"/>
    <lineage>
        <taxon>Eukaryota</taxon>
        <taxon>Metazoa</taxon>
        <taxon>Ecdysozoa</taxon>
        <taxon>Nematoda</taxon>
        <taxon>Chromadorea</taxon>
        <taxon>Rhabditida</taxon>
        <taxon>Tylenchina</taxon>
        <taxon>Tylenchomorpha</taxon>
        <taxon>Sphaerularioidea</taxon>
        <taxon>Anguinidae</taxon>
        <taxon>Anguininae</taxon>
        <taxon>Ditylenchus</taxon>
    </lineage>
</organism>
<evidence type="ECO:0000313" key="5">
    <source>
        <dbReference type="EMBL" id="KAI1725271.1"/>
    </source>
</evidence>
<evidence type="ECO:0000256" key="1">
    <source>
        <dbReference type="SAM" id="MobiDB-lite"/>
    </source>
</evidence>
<feature type="domain" description="DUF4704" evidence="3">
    <location>
        <begin position="530"/>
        <end position="1028"/>
    </location>
</feature>
<feature type="compositionally biased region" description="Basic and acidic residues" evidence="1">
    <location>
        <begin position="8"/>
        <end position="17"/>
    </location>
</feature>
<dbReference type="PANTHER" id="PTHR13743">
    <property type="entry name" value="BEIGE/BEACH-RELATED"/>
    <property type="match status" value="1"/>
</dbReference>
<feature type="domain" description="DUF1088" evidence="2">
    <location>
        <begin position="1492"/>
        <end position="1636"/>
    </location>
</feature>
<feature type="compositionally biased region" description="Polar residues" evidence="1">
    <location>
        <begin position="1311"/>
        <end position="1320"/>
    </location>
</feature>
<feature type="region of interest" description="Disordered" evidence="1">
    <location>
        <begin position="60"/>
        <end position="82"/>
    </location>
</feature>
<keyword evidence="6" id="KW-1185">Reference proteome</keyword>
<dbReference type="SUPFAM" id="SSF49899">
    <property type="entry name" value="Concanavalin A-like lectins/glucanases"/>
    <property type="match status" value="1"/>
</dbReference>
<name>A0AAD4NGN8_9BILA</name>
<evidence type="ECO:0000259" key="4">
    <source>
        <dbReference type="Pfam" id="PF20425"/>
    </source>
</evidence>
<dbReference type="PANTHER" id="PTHR13743:SF162">
    <property type="entry name" value="NEUROBEACHIN"/>
    <property type="match status" value="1"/>
</dbReference>
<feature type="compositionally biased region" description="Basic and acidic residues" evidence="1">
    <location>
        <begin position="1301"/>
        <end position="1310"/>
    </location>
</feature>